<dbReference type="RefSeq" id="WP_010768701.1">
    <property type="nucleotide sequence ID" value="NZ_ASWE01000002.1"/>
</dbReference>
<dbReference type="EMBL" id="AJAT01000016">
    <property type="protein sequence ID" value="EOL43062.1"/>
    <property type="molecule type" value="Genomic_DNA"/>
</dbReference>
<name>R3W652_9ENTE</name>
<sequence length="93" mass="11452">MTSEFEMRKQQLKEKYEAMSPIERKELKRLLKQKNLLAYRHGERIKRELLRLEARRAQMTCEHEDAHLSEIEDRIIHKKEQFLKILYDVKNRS</sequence>
<dbReference type="PATRIC" id="fig|1158610.3.peg.2033"/>
<dbReference type="eggNOG" id="ENOG50306B8">
    <property type="taxonomic scope" value="Bacteria"/>
</dbReference>
<keyword evidence="2" id="KW-1185">Reference proteome</keyword>
<dbReference type="HOGENOM" id="CLU_164624_1_0_9"/>
<dbReference type="AlphaFoldDB" id="R3W652"/>
<accession>R3W652</accession>
<dbReference type="STRING" id="154621.RV11_GL003122"/>
<protein>
    <submittedName>
        <fullName evidence="1">Uncharacterized protein</fullName>
    </submittedName>
</protein>
<dbReference type="Proteomes" id="UP000013785">
    <property type="component" value="Unassembled WGS sequence"/>
</dbReference>
<evidence type="ECO:0000313" key="2">
    <source>
        <dbReference type="Proteomes" id="UP000013785"/>
    </source>
</evidence>
<gene>
    <name evidence="1" type="ORF">UC3_02039</name>
</gene>
<proteinExistence type="predicted"/>
<evidence type="ECO:0000313" key="1">
    <source>
        <dbReference type="EMBL" id="EOL43062.1"/>
    </source>
</evidence>
<organism evidence="1 2">
    <name type="scientific">Enterococcus phoeniculicola ATCC BAA-412</name>
    <dbReference type="NCBI Taxonomy" id="1158610"/>
    <lineage>
        <taxon>Bacteria</taxon>
        <taxon>Bacillati</taxon>
        <taxon>Bacillota</taxon>
        <taxon>Bacilli</taxon>
        <taxon>Lactobacillales</taxon>
        <taxon>Enterococcaceae</taxon>
        <taxon>Enterococcus</taxon>
    </lineage>
</organism>
<dbReference type="OrthoDB" id="2191355at2"/>
<comment type="caution">
    <text evidence="1">The sequence shown here is derived from an EMBL/GenBank/DDBJ whole genome shotgun (WGS) entry which is preliminary data.</text>
</comment>
<reference evidence="1 2" key="1">
    <citation type="submission" date="2013-02" db="EMBL/GenBank/DDBJ databases">
        <title>The Genome Sequence of Enterococcus phoeniculicola BAA-412.</title>
        <authorList>
            <consortium name="The Broad Institute Genome Sequencing Platform"/>
            <consortium name="The Broad Institute Genome Sequencing Center for Infectious Disease"/>
            <person name="Earl A.M."/>
            <person name="Gilmore M.S."/>
            <person name="Lebreton F."/>
            <person name="Walker B."/>
            <person name="Young S.K."/>
            <person name="Zeng Q."/>
            <person name="Gargeya S."/>
            <person name="Fitzgerald M."/>
            <person name="Haas B."/>
            <person name="Abouelleil A."/>
            <person name="Alvarado L."/>
            <person name="Arachchi H.M."/>
            <person name="Berlin A.M."/>
            <person name="Chapman S.B."/>
            <person name="Dewar J."/>
            <person name="Goldberg J."/>
            <person name="Griggs A."/>
            <person name="Gujja S."/>
            <person name="Hansen M."/>
            <person name="Howarth C."/>
            <person name="Imamovic A."/>
            <person name="Larimer J."/>
            <person name="McCowan C."/>
            <person name="Murphy C."/>
            <person name="Neiman D."/>
            <person name="Pearson M."/>
            <person name="Priest M."/>
            <person name="Roberts A."/>
            <person name="Saif S."/>
            <person name="Shea T."/>
            <person name="Sisk P."/>
            <person name="Sykes S."/>
            <person name="Wortman J."/>
            <person name="Nusbaum C."/>
            <person name="Birren B."/>
        </authorList>
    </citation>
    <scope>NUCLEOTIDE SEQUENCE [LARGE SCALE GENOMIC DNA]</scope>
    <source>
        <strain evidence="1 2">ATCC BAA-412</strain>
    </source>
</reference>